<feature type="transmembrane region" description="Helical" evidence="8">
    <location>
        <begin position="237"/>
        <end position="259"/>
    </location>
</feature>
<evidence type="ECO:0000256" key="5">
    <source>
        <dbReference type="ARBA" id="ARBA00022989"/>
    </source>
</evidence>
<feature type="transmembrane region" description="Helical" evidence="8">
    <location>
        <begin position="2027"/>
        <end position="2049"/>
    </location>
</feature>
<keyword evidence="6 8" id="KW-0472">Membrane</keyword>
<comment type="caution">
    <text evidence="9">The sequence shown here is derived from an EMBL/GenBank/DDBJ whole genome shotgun (WGS) entry which is preliminary data.</text>
</comment>
<feature type="transmembrane region" description="Helical" evidence="8">
    <location>
        <begin position="1623"/>
        <end position="1645"/>
    </location>
</feature>
<comment type="subcellular location">
    <subcellularLocation>
        <location evidence="1">Membrane</location>
        <topology evidence="1">Multi-pass membrane protein</topology>
    </subcellularLocation>
</comment>
<feature type="transmembrane region" description="Helical" evidence="8">
    <location>
        <begin position="1372"/>
        <end position="1394"/>
    </location>
</feature>
<evidence type="ECO:0000256" key="6">
    <source>
        <dbReference type="ARBA" id="ARBA00023136"/>
    </source>
</evidence>
<feature type="transmembrane region" description="Helical" evidence="8">
    <location>
        <begin position="109"/>
        <end position="131"/>
    </location>
</feature>
<feature type="transmembrane region" description="Helical" evidence="8">
    <location>
        <begin position="1000"/>
        <end position="1019"/>
    </location>
</feature>
<sequence>MGGVKEIQLSIIRANESINNQPITCSSHQHRKLTISIRIGIYSFFVLCGQAIATLLGRLYYEKGGKSKWMATLVQLVGFPIFLPYYFIPNKNHKLLVTKTKTNKLLVTTIYFVLGLLIAANCYLYSVGLMYLQVSTYSIILSSQLAFNAFFSFFLNSQKFTPYIINSLVLLTISSLLLVFEPESQDSSSSSSSSKISKGKYAIGFICTLGASAGSGLNLNLTQIFMKKVLKNESFSVIIDVIVFQSLVATIVTLVGLFASSEWSTLREEMNEFQLGKVSYVMTLLWITITWQVYFIGVVGLVLEVSSLFSNVISVLGSPIVPIMAVFFFHENMDGVKAMAMVLAIWGFVSYAYQNYLDNCSSKNDNPIRNGQTNLSIRDEEANEGDSHGYANESNQPNTPQTRKLGLWIRIGFYSFLVLSGQTAATLLGRLYYEKGGKSKWMGSFVQLAGFPILLPYYLFRKMKCKTKNNHNMNTNYTLPLQSKKPSMLVVASVYLILGLIAAAICYLYSVGLMYLPVSTYSIILASQLAFNAFFSFFLNSHKFTPYIINSLVLLTISSILLVLEPGSQKSSKVSKGKYAIGFVCTVAGSAAYGLFLSLMQFFMNKVVKKESFSVIIDVIVYQSLVATVVILVGLFASNEWRSLREEMNEFELGKVSYVMTLSWIAITWQVVSIGLLGLMLQVSSVFSNVISVLGLSIVPIMAVFFFHEKMDGIKAMAMVLAIWGFVSYAYQNHLDNQSSKNDNPISNTQITFPLTYTGREIPSSYIMTTPSDIIESSSQLSTHTTPVSMPLTASPSLRRSSASKLDALYEVSYLSDDGKLRTYGSISLLQPLFVKFCSSIDMEKVEEIQVQLSIRAEEANEGDSHGHVNESNQSTSHQTRKQVFWIRIGFYSFLVLSGQAAATLLGRLYYEKGGKSKWMGSLVQLAGFPILLPYYLFRKKKYKIENNHNSYMNTNTLPLQSKKPSMLTVASVYLVLGLIAAAICYLYSVGLMYLPVSTYSIILASQLAFNAFFSFFLNSHKFTPYIINSLVLLTISSVLLVLEPSSQISSKVSKGKYAIGFVCTVAGSAAYGLGLSLMQYFMNKVLKKESFSVIIDVIVYQSVVATVIILVGLFASSEWSTLREEMNEFQLGKVSYVMTLSWIAITWQVFSIGLLGLILEVSSLFSNVISVLGLPIVPIMAVFLFHEKMNGIKAMSMVMAVWGFVSYAYQNYLDNKSSKNDNPITNAEEANEGDSHGFANESNHSTEKFLKKESFSVIRDVIVFQSLVATIAILVGNFTSNELSTLREEMNEFELGKVSYHDMAMSLNMASFLHWSILAFVMLSNSSLQMDSLFLQSPSPILAEEANEGDSHSYANESNQSTSPQTRKLGLWIRIGIYSFLLLSGQATATLLGRLYYEKGGKSKWMGSLVQLVGFPILLPYYLFRKKKIKTENNQNTTTNTNTLPIQSKKPSMLIVASFYLVFGLIIAAICYLYSVGLMYLPVSTYSIILASQLAFNAFFSFFLNSHKFTPYIINSLVLLTISSVLLVLEPGSQKSSKVSKGKYAIGFVCTVGGSAGYGLVLSLTQFFMNKVIKKESFSVIVDVLLFQSLVATVVILVGLFASSEWSTLRIEMNEFELGKVSYVMTLSWTAITWQVFSIGLLGLILEVSSLFSNVIGVLGLPIVPIMAVFFFHEKMNAIKVMSMVMAVWGFVSYAYQNYLDNQSSKNDNPITNTPTIKICSSFHMGEAQQVQLSIRAEEANEGDSHGFANESHHSTSPQTRKVTEKPSTLLVTSIYLVLGLLIAADCYLYSVGLMYLPVSTFSIICASQLAFNAFFSFFLNSQNLKREVCNWVCLHCGCISRVWFGSLLSSIFMNKVLKRRGFSVIVDVIVFQSLVATIAILVGLFASSEVMDGIKAMAMVLATWGFVSYAYQNYLDSKYDTLLIRKHFNDREAGKGAQTSTRIPTHLGKVKVTFTYVQQTAIIKISQQTDYYREVAAEINSKGRRSWQVDVDVAAGVQLKVSPSAEIVLVVDCFLYSVGLSYLPISTYSLISASQLAFNAFFSFFLNSQKFTPFIVNSLVLLTISSTLVAFNDDSKEGAHDISSKRKFVMIHLYGGCIRVVWLVAFCDTICYRKSTKRETFSVVIDITILESLLATSISLVGLFASGEWKDLSNEMYAFRLGKVSYVMTLVGTSISWQAFFLGTIGLILEMSSLFSNAISVLGLPIVPILAVFFFKEKIYNSKTHNENANGENRASQEEDTSSA</sequence>
<dbReference type="GO" id="GO:0016020">
    <property type="term" value="C:membrane"/>
    <property type="evidence" value="ECO:0007669"/>
    <property type="project" value="UniProtKB-SubCell"/>
</dbReference>
<keyword evidence="4 8" id="KW-0812">Transmembrane</keyword>
<feature type="transmembrane region" description="Helical" evidence="8">
    <location>
        <begin position="1679"/>
        <end position="1697"/>
    </location>
</feature>
<feature type="transmembrane region" description="Helical" evidence="8">
    <location>
        <begin position="1545"/>
        <end position="1569"/>
    </location>
</feature>
<feature type="transmembrane region" description="Helical" evidence="8">
    <location>
        <begin position="1652"/>
        <end position="1673"/>
    </location>
</feature>
<evidence type="ECO:0000256" key="2">
    <source>
        <dbReference type="ARBA" id="ARBA00006213"/>
    </source>
</evidence>
<feature type="transmembrane region" description="Helical" evidence="8">
    <location>
        <begin position="489"/>
        <end position="515"/>
    </location>
</feature>
<dbReference type="Proteomes" id="UP000525078">
    <property type="component" value="Unassembled WGS sequence"/>
</dbReference>
<feature type="transmembrane region" description="Helical" evidence="8">
    <location>
        <begin position="2056"/>
        <end position="2073"/>
    </location>
</feature>
<feature type="transmembrane region" description="Helical" evidence="8">
    <location>
        <begin position="1301"/>
        <end position="1324"/>
    </location>
</feature>
<feature type="transmembrane region" description="Helical" evidence="8">
    <location>
        <begin position="2196"/>
        <end position="2217"/>
    </location>
</feature>
<comment type="similarity">
    <text evidence="2">Belongs to the purine permeases (TC 2.A.7.14) family.</text>
</comment>
<feature type="transmembrane region" description="Helical" evidence="8">
    <location>
        <begin position="279"/>
        <end position="303"/>
    </location>
</feature>
<feature type="transmembrane region" description="Helical" evidence="8">
    <location>
        <begin position="201"/>
        <end position="225"/>
    </location>
</feature>
<organism evidence="9 10">
    <name type="scientific">Cannabis sativa</name>
    <name type="common">Hemp</name>
    <name type="synonym">Marijuana</name>
    <dbReference type="NCBI Taxonomy" id="3483"/>
    <lineage>
        <taxon>Eukaryota</taxon>
        <taxon>Viridiplantae</taxon>
        <taxon>Streptophyta</taxon>
        <taxon>Embryophyta</taxon>
        <taxon>Tracheophyta</taxon>
        <taxon>Spermatophyta</taxon>
        <taxon>Magnoliopsida</taxon>
        <taxon>eudicotyledons</taxon>
        <taxon>Gunneridae</taxon>
        <taxon>Pentapetalae</taxon>
        <taxon>rosids</taxon>
        <taxon>fabids</taxon>
        <taxon>Rosales</taxon>
        <taxon>Cannabaceae</taxon>
        <taxon>Cannabis</taxon>
    </lineage>
</organism>
<feature type="transmembrane region" description="Helical" evidence="8">
    <location>
        <begin position="2093"/>
        <end position="2113"/>
    </location>
</feature>
<dbReference type="GO" id="GO:0015211">
    <property type="term" value="F:purine nucleoside transmembrane transporter activity"/>
    <property type="evidence" value="ECO:0007669"/>
    <property type="project" value="InterPro"/>
</dbReference>
<dbReference type="PANTHER" id="PTHR31376:SF17">
    <property type="entry name" value="PURINE PERMEASE 21-RELATED"/>
    <property type="match status" value="1"/>
</dbReference>
<feature type="transmembrane region" description="Helical" evidence="8">
    <location>
        <begin position="1866"/>
        <end position="1888"/>
    </location>
</feature>
<feature type="transmembrane region" description="Helical" evidence="8">
    <location>
        <begin position="885"/>
        <end position="907"/>
    </location>
</feature>
<evidence type="ECO:0000256" key="4">
    <source>
        <dbReference type="ARBA" id="ARBA00022692"/>
    </source>
</evidence>
<feature type="transmembrane region" description="Helical" evidence="8">
    <location>
        <begin position="1165"/>
        <end position="1186"/>
    </location>
</feature>
<feature type="transmembrane region" description="Helical" evidence="8">
    <location>
        <begin position="407"/>
        <end position="429"/>
    </location>
</feature>
<feature type="transmembrane region" description="Helical" evidence="8">
    <location>
        <begin position="2125"/>
        <end position="2147"/>
    </location>
</feature>
<feature type="transmembrane region" description="Helical" evidence="8">
    <location>
        <begin position="547"/>
        <end position="564"/>
    </location>
</feature>
<dbReference type="InterPro" id="IPR037185">
    <property type="entry name" value="EmrE-like"/>
</dbReference>
<feature type="transmembrane region" description="Helical" evidence="8">
    <location>
        <begin position="441"/>
        <end position="460"/>
    </location>
</feature>
<accession>A0A7J6F3N8</accession>
<keyword evidence="5 8" id="KW-1133">Transmembrane helix</keyword>
<feature type="region of interest" description="Disordered" evidence="7">
    <location>
        <begin position="1221"/>
        <end position="1242"/>
    </location>
</feature>
<feature type="transmembrane region" description="Helical" evidence="8">
    <location>
        <begin position="521"/>
        <end position="540"/>
    </location>
</feature>
<feature type="region of interest" description="Disordered" evidence="7">
    <location>
        <begin position="1744"/>
        <end position="1763"/>
    </location>
</feature>
<feature type="transmembrane region" description="Helical" evidence="8">
    <location>
        <begin position="308"/>
        <end position="329"/>
    </location>
</feature>
<feature type="transmembrane region" description="Helical" evidence="8">
    <location>
        <begin position="1262"/>
        <end position="1281"/>
    </location>
</feature>
<feature type="transmembrane region" description="Helical" evidence="8">
    <location>
        <begin position="615"/>
        <end position="637"/>
    </location>
</feature>
<dbReference type="Pfam" id="PF16913">
    <property type="entry name" value="PUNUT"/>
    <property type="match status" value="7"/>
</dbReference>
<evidence type="ECO:0000256" key="8">
    <source>
        <dbReference type="SAM" id="Phobius"/>
    </source>
</evidence>
<feature type="transmembrane region" description="Helical" evidence="8">
    <location>
        <begin position="1833"/>
        <end position="1854"/>
    </location>
</feature>
<feature type="transmembrane region" description="Helical" evidence="8">
    <location>
        <begin position="1455"/>
        <end position="1481"/>
    </location>
</feature>
<protein>
    <submittedName>
        <fullName evidence="9">Uncharacterized protein</fullName>
    </submittedName>
</protein>
<evidence type="ECO:0000256" key="7">
    <source>
        <dbReference type="SAM" id="MobiDB-lite"/>
    </source>
</evidence>
<dbReference type="SUPFAM" id="SSF103481">
    <property type="entry name" value="Multidrug resistance efflux transporter EmrE"/>
    <property type="match status" value="2"/>
</dbReference>
<name>A0A7J6F3N8_CANSA</name>
<feature type="transmembrane region" description="Helical" evidence="8">
    <location>
        <begin position="137"/>
        <end position="156"/>
    </location>
</feature>
<dbReference type="InterPro" id="IPR030182">
    <property type="entry name" value="PUP_plant"/>
</dbReference>
<feature type="transmembrane region" description="Helical" evidence="8">
    <location>
        <begin position="713"/>
        <end position="731"/>
    </location>
</feature>
<feature type="transmembrane region" description="Helical" evidence="8">
    <location>
        <begin position="579"/>
        <end position="603"/>
    </location>
</feature>
<feature type="transmembrane region" description="Helical" evidence="8">
    <location>
        <begin position="919"/>
        <end position="938"/>
    </location>
</feature>
<feature type="transmembrane region" description="Helical" evidence="8">
    <location>
        <begin position="1136"/>
        <end position="1158"/>
    </location>
</feature>
<feature type="transmembrane region" description="Helical" evidence="8">
    <location>
        <begin position="163"/>
        <end position="181"/>
    </location>
</feature>
<feature type="transmembrane region" description="Helical" evidence="8">
    <location>
        <begin position="335"/>
        <end position="353"/>
    </location>
</feature>
<feature type="transmembrane region" description="Helical" evidence="8">
    <location>
        <begin position="1487"/>
        <end position="1506"/>
    </location>
</feature>
<feature type="transmembrane region" description="Helical" evidence="8">
    <location>
        <begin position="1581"/>
        <end position="1603"/>
    </location>
</feature>
<evidence type="ECO:0000313" key="10">
    <source>
        <dbReference type="Proteomes" id="UP000525078"/>
    </source>
</evidence>
<keyword evidence="3" id="KW-0813">Transport</keyword>
<dbReference type="GO" id="GO:0005345">
    <property type="term" value="F:purine nucleobase transmembrane transporter activity"/>
    <property type="evidence" value="ECO:0007669"/>
    <property type="project" value="UniProtKB-ARBA"/>
</dbReference>
<gene>
    <name evidence="9" type="ORF">F8388_017903</name>
</gene>
<dbReference type="PANTHER" id="PTHR31376">
    <property type="entry name" value="OS09G0467300 PROTEIN-RELATED"/>
    <property type="match status" value="1"/>
</dbReference>
<evidence type="ECO:0000256" key="1">
    <source>
        <dbReference type="ARBA" id="ARBA00004141"/>
    </source>
</evidence>
<feature type="transmembrane region" description="Helical" evidence="8">
    <location>
        <begin position="1058"/>
        <end position="1082"/>
    </location>
</feature>
<feature type="transmembrane region" description="Helical" evidence="8">
    <location>
        <begin position="657"/>
        <end position="679"/>
    </location>
</feature>
<feature type="transmembrane region" description="Helical" evidence="8">
    <location>
        <begin position="1026"/>
        <end position="1043"/>
    </location>
</feature>
<feature type="transmembrane region" description="Helical" evidence="8">
    <location>
        <begin position="1771"/>
        <end position="1792"/>
    </location>
</feature>
<proteinExistence type="inferred from homology"/>
<feature type="transmembrane region" description="Helical" evidence="8">
    <location>
        <begin position="2167"/>
        <end position="2191"/>
    </location>
</feature>
<feature type="transmembrane region" description="Helical" evidence="8">
    <location>
        <begin position="1798"/>
        <end position="1821"/>
    </location>
</feature>
<dbReference type="EMBL" id="JAATIP010000160">
    <property type="protein sequence ID" value="KAF4365337.1"/>
    <property type="molecule type" value="Genomic_DNA"/>
</dbReference>
<feature type="transmembrane region" description="Helical" evidence="8">
    <location>
        <begin position="686"/>
        <end position="707"/>
    </location>
</feature>
<evidence type="ECO:0000256" key="3">
    <source>
        <dbReference type="ARBA" id="ARBA00022448"/>
    </source>
</evidence>
<feature type="transmembrane region" description="Helical" evidence="8">
    <location>
        <begin position="1406"/>
        <end position="1425"/>
    </location>
</feature>
<feature type="transmembrane region" description="Helical" evidence="8">
    <location>
        <begin position="1513"/>
        <end position="1530"/>
    </location>
</feature>
<feature type="transmembrane region" description="Helical" evidence="8">
    <location>
        <begin position="1094"/>
        <end position="1116"/>
    </location>
</feature>
<evidence type="ECO:0000313" key="9">
    <source>
        <dbReference type="EMBL" id="KAF4365337.1"/>
    </source>
</evidence>
<feature type="transmembrane region" description="Helical" evidence="8">
    <location>
        <begin position="973"/>
        <end position="994"/>
    </location>
</feature>
<feature type="transmembrane region" description="Helical" evidence="8">
    <location>
        <begin position="39"/>
        <end position="61"/>
    </location>
</feature>
<reference evidence="9 10" key="1">
    <citation type="journal article" date="2020" name="bioRxiv">
        <title>Sequence and annotation of 42 cannabis genomes reveals extensive copy number variation in cannabinoid synthesis and pathogen resistance genes.</title>
        <authorList>
            <person name="Mckernan K.J."/>
            <person name="Helbert Y."/>
            <person name="Kane L.T."/>
            <person name="Ebling H."/>
            <person name="Zhang L."/>
            <person name="Liu B."/>
            <person name="Eaton Z."/>
            <person name="Mclaughlin S."/>
            <person name="Kingan S."/>
            <person name="Baybayan P."/>
            <person name="Concepcion G."/>
            <person name="Jordan M."/>
            <person name="Riva A."/>
            <person name="Barbazuk W."/>
            <person name="Harkins T."/>
        </authorList>
    </citation>
    <scope>NUCLEOTIDE SEQUENCE [LARGE SCALE GENOMIC DNA]</scope>
    <source>
        <strain evidence="10">cv. Jamaican Lion 4</strain>
        <tissue evidence="9">Leaf</tissue>
    </source>
</reference>
<feature type="transmembrane region" description="Helical" evidence="8">
    <location>
        <begin position="1192"/>
        <end position="1210"/>
    </location>
</feature>
<feature type="transmembrane region" description="Helical" evidence="8">
    <location>
        <begin position="67"/>
        <end position="88"/>
    </location>
</feature>